<evidence type="ECO:0000313" key="2">
    <source>
        <dbReference type="Proteomes" id="UP000438106"/>
    </source>
</evidence>
<gene>
    <name evidence="1" type="ORF">GO014_15285</name>
</gene>
<keyword evidence="2" id="KW-1185">Reference proteome</keyword>
<accession>A0A7X3K4X4</accession>
<evidence type="ECO:0000313" key="1">
    <source>
        <dbReference type="EMBL" id="MVT00389.1"/>
    </source>
</evidence>
<dbReference type="AlphaFoldDB" id="A0A7X3K4X4"/>
<reference evidence="1 2" key="1">
    <citation type="submission" date="2019-12" db="EMBL/GenBank/DDBJ databases">
        <title>Devosia maris sp. nov., isolated from the deep seawater.</title>
        <authorList>
            <person name="Liu Y."/>
        </authorList>
    </citation>
    <scope>NUCLEOTIDE SEQUENCE [LARGE SCALE GENOMIC DNA]</scope>
    <source>
        <strain evidence="1 2">L53-10-65</strain>
    </source>
</reference>
<comment type="caution">
    <text evidence="1">The sequence shown here is derived from an EMBL/GenBank/DDBJ whole genome shotgun (WGS) entry which is preliminary data.</text>
</comment>
<proteinExistence type="predicted"/>
<name>A0A7X3K4X4_9HYPH</name>
<dbReference type="Proteomes" id="UP000438106">
    <property type="component" value="Unassembled WGS sequence"/>
</dbReference>
<protein>
    <submittedName>
        <fullName evidence="1">Uncharacterized protein</fullName>
    </submittedName>
</protein>
<dbReference type="RefSeq" id="WP_157291174.1">
    <property type="nucleotide sequence ID" value="NZ_WQRF01000006.1"/>
</dbReference>
<sequence>MNDRVLVFASGYADDEIREEALATWQDQLRRPTLVFRIAHPPLDGPGFVAVGSPSGPK</sequence>
<organism evidence="1 2">
    <name type="scientific">Devosia marina</name>
    <dbReference type="NCBI Taxonomy" id="2683198"/>
    <lineage>
        <taxon>Bacteria</taxon>
        <taxon>Pseudomonadati</taxon>
        <taxon>Pseudomonadota</taxon>
        <taxon>Alphaproteobacteria</taxon>
        <taxon>Hyphomicrobiales</taxon>
        <taxon>Devosiaceae</taxon>
        <taxon>Devosia</taxon>
    </lineage>
</organism>
<dbReference type="EMBL" id="WQRF01000006">
    <property type="protein sequence ID" value="MVT00389.1"/>
    <property type="molecule type" value="Genomic_DNA"/>
</dbReference>